<organism evidence="1 2">
    <name type="scientific">Actinopolyspora alba</name>
    <dbReference type="NCBI Taxonomy" id="673379"/>
    <lineage>
        <taxon>Bacteria</taxon>
        <taxon>Bacillati</taxon>
        <taxon>Actinomycetota</taxon>
        <taxon>Actinomycetes</taxon>
        <taxon>Actinopolysporales</taxon>
        <taxon>Actinopolysporaceae</taxon>
        <taxon>Actinopolyspora</taxon>
        <taxon>Actinopolyspora alba group</taxon>
    </lineage>
</organism>
<accession>A0A1I1Y9P1</accession>
<name>A0A1I1Y9P1_9ACTN</name>
<sequence length="72" mass="8007">MFCLLHHKGKVTVNPLDLDQWTFFVVPTAKLNDAVGNQSKIGPGALRNHGAVETSHTELHRCFHQELIPPGH</sequence>
<gene>
    <name evidence="1" type="ORF">SAMN04487819_108261</name>
</gene>
<dbReference type="AlphaFoldDB" id="A0A1I1Y9P1"/>
<dbReference type="Proteomes" id="UP000198716">
    <property type="component" value="Unassembled WGS sequence"/>
</dbReference>
<evidence type="ECO:0000313" key="1">
    <source>
        <dbReference type="EMBL" id="SFE16042.1"/>
    </source>
</evidence>
<protein>
    <submittedName>
        <fullName evidence="1">Uncharacterized protein</fullName>
    </submittedName>
</protein>
<evidence type="ECO:0000313" key="2">
    <source>
        <dbReference type="Proteomes" id="UP000198716"/>
    </source>
</evidence>
<dbReference type="EMBL" id="FOMZ01000008">
    <property type="protein sequence ID" value="SFE16042.1"/>
    <property type="molecule type" value="Genomic_DNA"/>
</dbReference>
<reference evidence="2" key="1">
    <citation type="submission" date="2016-10" db="EMBL/GenBank/DDBJ databases">
        <authorList>
            <person name="Varghese N."/>
            <person name="Submissions S."/>
        </authorList>
    </citation>
    <scope>NUCLEOTIDE SEQUENCE [LARGE SCALE GENOMIC DNA]</scope>
    <source>
        <strain evidence="2">DSM 45004</strain>
    </source>
</reference>
<keyword evidence="2" id="KW-1185">Reference proteome</keyword>
<proteinExistence type="predicted"/>